<gene>
    <name evidence="11" type="ORF">CE91St7_03670</name>
    <name evidence="14" type="ORF">E1J06_17715</name>
    <name evidence="12" type="ORF">F2Y61_14265</name>
    <name evidence="13" type="ORF">KSU80_16870</name>
</gene>
<dbReference type="PANTHER" id="PTHR42933">
    <property type="entry name" value="SLR6095 PROTEIN"/>
    <property type="match status" value="1"/>
</dbReference>
<dbReference type="Proteomes" id="UP001055104">
    <property type="component" value="Unassembled WGS sequence"/>
</dbReference>
<evidence type="ECO:0000256" key="3">
    <source>
        <dbReference type="ARBA" id="ARBA00022603"/>
    </source>
</evidence>
<keyword evidence="6" id="KW-0680">Restriction system</keyword>
<dbReference type="GO" id="GO:0009007">
    <property type="term" value="F:site-specific DNA-methyltransferase (adenine-specific) activity"/>
    <property type="evidence" value="ECO:0007669"/>
    <property type="project" value="UniProtKB-EC"/>
</dbReference>
<feature type="domain" description="N6 adenine-specific DNA methyltransferase N-terminal" evidence="10">
    <location>
        <begin position="6"/>
        <end position="152"/>
    </location>
</feature>
<dbReference type="EC" id="2.1.1.72" evidence="2"/>
<dbReference type="KEGG" id="bdh:GV66_01845"/>
<protein>
    <recommendedName>
        <fullName evidence="2">site-specific DNA-methyltransferase (adenine-specific)</fullName>
        <ecNumber evidence="2">2.1.1.72</ecNumber>
    </recommendedName>
</protein>
<evidence type="ECO:0000313" key="14">
    <source>
        <dbReference type="EMBL" id="TDB09068.1"/>
    </source>
</evidence>
<reference evidence="11" key="4">
    <citation type="submission" date="2022-01" db="EMBL/GenBank/DDBJ databases">
        <title>Novel bile acid biosynthetic pathways are enriched in the microbiome of centenarians.</title>
        <authorList>
            <person name="Sato Y."/>
            <person name="Atarashi K."/>
            <person name="Plichta R.D."/>
            <person name="Arai Y."/>
            <person name="Sasajima S."/>
            <person name="Kearney M.S."/>
            <person name="Suda W."/>
            <person name="Takeshita K."/>
            <person name="Sasaki T."/>
            <person name="Okamoto S."/>
            <person name="Skelly N.A."/>
            <person name="Okamura Y."/>
            <person name="Vlamakis H."/>
            <person name="Li Y."/>
            <person name="Tanoue T."/>
            <person name="Takei H."/>
            <person name="Nittono H."/>
            <person name="Narushima S."/>
            <person name="Irie J."/>
            <person name="Itoh H."/>
            <person name="Moriya K."/>
            <person name="Sugiura Y."/>
            <person name="Suematsu M."/>
            <person name="Moritoki N."/>
            <person name="Shibata S."/>
            <person name="Littman R.D."/>
            <person name="Fischbach A.M."/>
            <person name="Uwamino Y."/>
            <person name="Inoue T."/>
            <person name="Honda A."/>
            <person name="Hattori M."/>
            <person name="Murai T."/>
            <person name="Xavier J.R."/>
            <person name="Hirose N."/>
            <person name="Honda K."/>
        </authorList>
    </citation>
    <scope>NUCLEOTIDE SEQUENCE</scope>
    <source>
        <strain evidence="11">CE91-St7</strain>
    </source>
</reference>
<dbReference type="Pfam" id="PF02384">
    <property type="entry name" value="N6_Mtase"/>
    <property type="match status" value="1"/>
</dbReference>
<comment type="caution">
    <text evidence="12">The sequence shown here is derived from an EMBL/GenBank/DDBJ whole genome shotgun (WGS) entry which is preliminary data.</text>
</comment>
<dbReference type="eggNOG" id="COG0286">
    <property type="taxonomic scope" value="Bacteria"/>
</dbReference>
<dbReference type="PANTHER" id="PTHR42933:SF3">
    <property type="entry name" value="TYPE I RESTRICTION ENZYME MJAVIII METHYLASE SUBUNIT"/>
    <property type="match status" value="1"/>
</dbReference>
<dbReference type="Pfam" id="PF12161">
    <property type="entry name" value="HsdM_N"/>
    <property type="match status" value="1"/>
</dbReference>
<reference evidence="14 15" key="2">
    <citation type="journal article" date="2019" name="Nat. Microbiol.">
        <title>Genomic variation and strain-specific functional adaptation in the human gut microbiome during early life.</title>
        <authorList>
            <person name="Vatanen T."/>
            <person name="Plichta D.R."/>
            <person name="Somani J."/>
            <person name="Munch P.C."/>
            <person name="Arthur T.D."/>
            <person name="Hall A.B."/>
            <person name="Rudolf S."/>
            <person name="Oakeley E.J."/>
            <person name="Ke X."/>
            <person name="Young R.A."/>
            <person name="Haiser H.J."/>
            <person name="Kolde R."/>
            <person name="Yassour M."/>
            <person name="Luopajarvi K."/>
            <person name="Siljander H."/>
            <person name="Virtanen S.M."/>
            <person name="Ilonen J."/>
            <person name="Uibo R."/>
            <person name="Tillmann V."/>
            <person name="Mokurov S."/>
            <person name="Dorshakova N."/>
            <person name="Porter J.A."/>
            <person name="McHardy A.C."/>
            <person name="Lahdesmaki H."/>
            <person name="Vlamakis H."/>
            <person name="Huttenhower C."/>
            <person name="Knip M."/>
            <person name="Xavier R.J."/>
        </authorList>
    </citation>
    <scope>NUCLEOTIDE SEQUENCE [LARGE SCALE GENOMIC DNA]</scope>
    <source>
        <strain evidence="14 15">RJX1052</strain>
    </source>
</reference>
<dbReference type="RefSeq" id="WP_038604752.1">
    <property type="nucleotide sequence ID" value="NZ_BAABYF010000001.1"/>
</dbReference>
<dbReference type="Proteomes" id="UP000347681">
    <property type="component" value="Unassembled WGS sequence"/>
</dbReference>
<keyword evidence="8" id="KW-0175">Coiled coil</keyword>
<evidence type="ECO:0000259" key="9">
    <source>
        <dbReference type="Pfam" id="PF02384"/>
    </source>
</evidence>
<dbReference type="EMBL" id="BQOB01000001">
    <property type="protein sequence ID" value="GKH79483.1"/>
    <property type="molecule type" value="Genomic_DNA"/>
</dbReference>
<evidence type="ECO:0000256" key="2">
    <source>
        <dbReference type="ARBA" id="ARBA00011900"/>
    </source>
</evidence>
<dbReference type="InterPro" id="IPR051537">
    <property type="entry name" value="DNA_Adenine_Mtase"/>
</dbReference>
<evidence type="ECO:0000256" key="1">
    <source>
        <dbReference type="ARBA" id="ARBA00006594"/>
    </source>
</evidence>
<name>A0A076IT85_9BACT</name>
<dbReference type="EMBL" id="VVZB01000007">
    <property type="protein sequence ID" value="KAA5381879.1"/>
    <property type="molecule type" value="Genomic_DNA"/>
</dbReference>
<organism evidence="12 16">
    <name type="scientific">Phocaeicola dorei</name>
    <dbReference type="NCBI Taxonomy" id="357276"/>
    <lineage>
        <taxon>Bacteria</taxon>
        <taxon>Pseudomonadati</taxon>
        <taxon>Bacteroidota</taxon>
        <taxon>Bacteroidia</taxon>
        <taxon>Bacteroidales</taxon>
        <taxon>Bacteroidaceae</taxon>
        <taxon>Phocaeicola</taxon>
    </lineage>
</organism>
<dbReference type="Gene3D" id="3.40.50.150">
    <property type="entry name" value="Vaccinia Virus protein VP39"/>
    <property type="match status" value="1"/>
</dbReference>
<evidence type="ECO:0000256" key="8">
    <source>
        <dbReference type="SAM" id="Coils"/>
    </source>
</evidence>
<evidence type="ECO:0000256" key="4">
    <source>
        <dbReference type="ARBA" id="ARBA00022679"/>
    </source>
</evidence>
<dbReference type="REBASE" id="618967">
    <property type="entry name" value="M.Pdo1046I"/>
</dbReference>
<accession>A0A076IT85</accession>
<dbReference type="EMBL" id="SLTX01000001">
    <property type="protein sequence ID" value="TDB09068.1"/>
    <property type="molecule type" value="Genomic_DNA"/>
</dbReference>
<feature type="coiled-coil region" evidence="8">
    <location>
        <begin position="631"/>
        <end position="658"/>
    </location>
</feature>
<dbReference type="AlphaFoldDB" id="A0A076IT85"/>
<dbReference type="PROSITE" id="PS00092">
    <property type="entry name" value="N6_MTASE"/>
    <property type="match status" value="1"/>
</dbReference>
<dbReference type="InterPro" id="IPR002052">
    <property type="entry name" value="DNA_methylase_N6_adenine_CS"/>
</dbReference>
<dbReference type="PRINTS" id="PR00507">
    <property type="entry name" value="N12N6MTFRASE"/>
</dbReference>
<comment type="catalytic activity">
    <reaction evidence="7">
        <text>a 2'-deoxyadenosine in DNA + S-adenosyl-L-methionine = an N(6)-methyl-2'-deoxyadenosine in DNA + S-adenosyl-L-homocysteine + H(+)</text>
        <dbReference type="Rhea" id="RHEA:15197"/>
        <dbReference type="Rhea" id="RHEA-COMP:12418"/>
        <dbReference type="Rhea" id="RHEA-COMP:12419"/>
        <dbReference type="ChEBI" id="CHEBI:15378"/>
        <dbReference type="ChEBI" id="CHEBI:57856"/>
        <dbReference type="ChEBI" id="CHEBI:59789"/>
        <dbReference type="ChEBI" id="CHEBI:90615"/>
        <dbReference type="ChEBI" id="CHEBI:90616"/>
        <dbReference type="EC" id="2.1.1.72"/>
    </reaction>
</comment>
<keyword evidence="5" id="KW-0949">S-adenosyl-L-methionine</keyword>
<dbReference type="Proteomes" id="UP000777173">
    <property type="component" value="Unassembled WGS sequence"/>
</dbReference>
<dbReference type="GO" id="GO:0032259">
    <property type="term" value="P:methylation"/>
    <property type="evidence" value="ECO:0007669"/>
    <property type="project" value="UniProtKB-KW"/>
</dbReference>
<dbReference type="InterPro" id="IPR029063">
    <property type="entry name" value="SAM-dependent_MTases_sf"/>
</dbReference>
<evidence type="ECO:0000256" key="5">
    <source>
        <dbReference type="ARBA" id="ARBA00022691"/>
    </source>
</evidence>
<keyword evidence="3 12" id="KW-0489">Methyltransferase</keyword>
<sequence length="658" mass="74461">MTAEELGQMIWNVKELLRNVYDNKDVEDVILPFTLLRRLDCVLVGSEALVATNMKQLEELGQTSQEDIDNMMPMLMDAAGYKFYNTSGLSLSKLITVPADLTNNFKTYLEGFSPNIREILKNFTGKGENASLSDIFSNLARKNLLLQVTKAFVLNIDLSPDKVDNHMMGTVFEIVIRYAKESVGIGAGQFYTPRDIVRLMTEITLLGQEDKIYQDGKIISVYDPCCGTGGILTLTKDTIEETAKERRVDVTVNLFGQELNDKTYALCKSDIIMKGDEAKGIAVGDTLLVDEFRDQKFNFMLANPPYGVDWKREYDSVSAEAEDKNSRFAPGLPDKSDGQLLFTLHMLHKMDPKGSRVGILSNGSPLFNGGAGSGWSNIRKHMLDNDLLDAIIALPGGLFYGTGIATYLWIFDNKKPESHKNKVLLINAAKDEYVQPMRKNLGMKNVLVSDYGRSEIGRIYHAFETCDNAKLMDKDDFFYTYITVERPLRLIYKDVKTKYAALDEKKQSEALANIVALDDIDTERTDAEFFAYLESKKIKTTAKLIKDCRTFFGEVSETAPEVHVIPLDDNSDLVADTNLRDYESIPFKTDIQEYFQNEVLRFAPDAWMDREKDKIGCEFPISKLFYEYQPLRSVEDILADIRALEEDEEQELSSLLND</sequence>
<evidence type="ECO:0000256" key="6">
    <source>
        <dbReference type="ARBA" id="ARBA00022747"/>
    </source>
</evidence>
<evidence type="ECO:0000313" key="11">
    <source>
        <dbReference type="EMBL" id="GKH79483.1"/>
    </source>
</evidence>
<evidence type="ECO:0000256" key="7">
    <source>
        <dbReference type="ARBA" id="ARBA00047942"/>
    </source>
</evidence>
<dbReference type="KEGG" id="bdo:EL88_21055"/>
<dbReference type="REBASE" id="385341">
    <property type="entry name" value="M.BdoJR05II"/>
</dbReference>
<dbReference type="InterPro" id="IPR003356">
    <property type="entry name" value="DNA_methylase_A-5"/>
</dbReference>
<dbReference type="GO" id="GO:0008170">
    <property type="term" value="F:N-methyltransferase activity"/>
    <property type="evidence" value="ECO:0007669"/>
    <property type="project" value="InterPro"/>
</dbReference>
<evidence type="ECO:0000313" key="13">
    <source>
        <dbReference type="EMBL" id="MBV3124831.1"/>
    </source>
</evidence>
<keyword evidence="4" id="KW-0808">Transferase</keyword>
<evidence type="ECO:0000313" key="16">
    <source>
        <dbReference type="Proteomes" id="UP000347681"/>
    </source>
</evidence>
<dbReference type="InterPro" id="IPR022749">
    <property type="entry name" value="D12N6_MeTrfase_N"/>
</dbReference>
<proteinExistence type="inferred from homology"/>
<evidence type="ECO:0000259" key="10">
    <source>
        <dbReference type="Pfam" id="PF12161"/>
    </source>
</evidence>
<evidence type="ECO:0000313" key="15">
    <source>
        <dbReference type="Proteomes" id="UP000294834"/>
    </source>
</evidence>
<comment type="similarity">
    <text evidence="1">Belongs to the N(4)/N(6)-methyltransferase family.</text>
</comment>
<feature type="domain" description="DNA methylase adenine-specific" evidence="9">
    <location>
        <begin position="164"/>
        <end position="442"/>
    </location>
</feature>
<reference evidence="12 16" key="1">
    <citation type="journal article" date="2019" name="Nat. Med.">
        <title>A library of human gut bacterial isolates paired with longitudinal multiomics data enables mechanistic microbiome research.</title>
        <authorList>
            <person name="Poyet M."/>
            <person name="Groussin M."/>
            <person name="Gibbons S.M."/>
            <person name="Avila-Pacheco J."/>
            <person name="Jiang X."/>
            <person name="Kearney S.M."/>
            <person name="Perrotta A.R."/>
            <person name="Berdy B."/>
            <person name="Zhao S."/>
            <person name="Lieberman T.D."/>
            <person name="Swanson P.K."/>
            <person name="Smith M."/>
            <person name="Roesemann S."/>
            <person name="Alexander J.E."/>
            <person name="Rich S.A."/>
            <person name="Livny J."/>
            <person name="Vlamakis H."/>
            <person name="Clish C."/>
            <person name="Bullock K."/>
            <person name="Deik A."/>
            <person name="Scott J."/>
            <person name="Pierce K.A."/>
            <person name="Xavier R.J."/>
            <person name="Alm E.J."/>
        </authorList>
    </citation>
    <scope>NUCLEOTIDE SEQUENCE [LARGE SCALE GENOMIC DNA]</scope>
    <source>
        <strain evidence="12 16">BIOML-A5</strain>
    </source>
</reference>
<dbReference type="GO" id="GO:0009307">
    <property type="term" value="P:DNA restriction-modification system"/>
    <property type="evidence" value="ECO:0007669"/>
    <property type="project" value="UniProtKB-KW"/>
</dbReference>
<evidence type="ECO:0000313" key="12">
    <source>
        <dbReference type="EMBL" id="KAA5381879.1"/>
    </source>
</evidence>
<dbReference type="REBASE" id="127466">
    <property type="entry name" value="M.BdoHS2ORF1760P"/>
</dbReference>
<dbReference type="Proteomes" id="UP000294834">
    <property type="component" value="Unassembled WGS sequence"/>
</dbReference>
<dbReference type="SUPFAM" id="SSF53335">
    <property type="entry name" value="S-adenosyl-L-methionine-dependent methyltransferases"/>
    <property type="match status" value="1"/>
</dbReference>
<dbReference type="EMBL" id="JAHOAX010000018">
    <property type="protein sequence ID" value="MBV3124831.1"/>
    <property type="molecule type" value="Genomic_DNA"/>
</dbReference>
<dbReference type="REBASE" id="385243">
    <property type="entry name" value="M.BdoJR02I"/>
</dbReference>
<dbReference type="GO" id="GO:0003677">
    <property type="term" value="F:DNA binding"/>
    <property type="evidence" value="ECO:0007669"/>
    <property type="project" value="InterPro"/>
</dbReference>
<reference evidence="13" key="3">
    <citation type="submission" date="2021-06" db="EMBL/GenBank/DDBJ databases">
        <title>Collection of gut derived symbiotic bacterial strains cultured from healthy donors.</title>
        <authorList>
            <person name="Lin H."/>
            <person name="Littmann E."/>
            <person name="Pamer E.G."/>
        </authorList>
    </citation>
    <scope>NUCLEOTIDE SEQUENCE</scope>
    <source>
        <strain evidence="13">MSK.5.10</strain>
    </source>
</reference>